<dbReference type="Proteomes" id="UP001055955">
    <property type="component" value="Chromosome"/>
</dbReference>
<organism evidence="6 7">
    <name type="scientific">Candidatus Comchoanobacter bicostacola</name>
    <dbReference type="NCBI Taxonomy" id="2919598"/>
    <lineage>
        <taxon>Bacteria</taxon>
        <taxon>Pseudomonadati</taxon>
        <taxon>Pseudomonadota</taxon>
        <taxon>Gammaproteobacteria</taxon>
        <taxon>Candidatus Comchoanobacterales</taxon>
        <taxon>Candidatus Comchoanobacteraceae</taxon>
        <taxon>Candidatus Comchoanobacter</taxon>
    </lineage>
</organism>
<dbReference type="Gene3D" id="3.40.1370.10">
    <property type="match status" value="1"/>
</dbReference>
<sequence length="211" mass="23753">MKIALADDKKVTVELLDSVFSEAENDHVINKVITIYNKKRISTAANKGRSEVSYSTKKPWQQKGLGKARAGSRGSPIWRKGGVTFAKKSVDRISSFKINKKEYRKAIKVMFSDHVRNGTLKVVSEIDVPSNKTKDFKSKMSGIEFTNLGKPKNWTGLIITDMITENIYLSCTNLYEYMVSDVYGIDPLSLKHASELLITKAALDQIQEWLS</sequence>
<dbReference type="EMBL" id="CP092900">
    <property type="protein sequence ID" value="UTC24297.1"/>
    <property type="molecule type" value="Genomic_DNA"/>
</dbReference>
<dbReference type="PANTHER" id="PTHR10746">
    <property type="entry name" value="50S RIBOSOMAL PROTEIN L4"/>
    <property type="match status" value="1"/>
</dbReference>
<evidence type="ECO:0000256" key="2">
    <source>
        <dbReference type="ARBA" id="ARBA00022980"/>
    </source>
</evidence>
<evidence type="ECO:0000256" key="5">
    <source>
        <dbReference type="ARBA" id="ARBA00035462"/>
    </source>
</evidence>
<accession>A0ABY5DKH1</accession>
<dbReference type="PANTHER" id="PTHR10746:SF6">
    <property type="entry name" value="LARGE RIBOSOMAL SUBUNIT PROTEIN UL4M"/>
    <property type="match status" value="1"/>
</dbReference>
<dbReference type="InterPro" id="IPR013005">
    <property type="entry name" value="Ribosomal_uL4-like"/>
</dbReference>
<dbReference type="SUPFAM" id="SSF52166">
    <property type="entry name" value="Ribosomal protein L4"/>
    <property type="match status" value="1"/>
</dbReference>
<evidence type="ECO:0000256" key="4">
    <source>
        <dbReference type="ARBA" id="ARBA00035244"/>
    </source>
</evidence>
<protein>
    <recommendedName>
        <fullName evidence="4">Large ribosomal subunit protein uL4</fullName>
    </recommendedName>
    <alternativeName>
        <fullName evidence="5">50S ribosomal protein L4</fullName>
    </alternativeName>
</protein>
<dbReference type="RefSeq" id="WP_258568081.1">
    <property type="nucleotide sequence ID" value="NZ_CP092900.1"/>
</dbReference>
<dbReference type="Pfam" id="PF00573">
    <property type="entry name" value="Ribosomal_L4"/>
    <property type="match status" value="1"/>
</dbReference>
<name>A0ABY5DKH1_9GAMM</name>
<gene>
    <name evidence="6" type="primary">rplD</name>
    <name evidence="6" type="ORF">MMH89_03540</name>
</gene>
<keyword evidence="2 6" id="KW-0689">Ribosomal protein</keyword>
<keyword evidence="3" id="KW-0687">Ribonucleoprotein</keyword>
<evidence type="ECO:0000313" key="7">
    <source>
        <dbReference type="Proteomes" id="UP001055955"/>
    </source>
</evidence>
<dbReference type="InterPro" id="IPR002136">
    <property type="entry name" value="Ribosomal_uL4"/>
</dbReference>
<evidence type="ECO:0000256" key="3">
    <source>
        <dbReference type="ARBA" id="ARBA00023274"/>
    </source>
</evidence>
<evidence type="ECO:0000256" key="1">
    <source>
        <dbReference type="ARBA" id="ARBA00010528"/>
    </source>
</evidence>
<dbReference type="NCBIfam" id="TIGR03953">
    <property type="entry name" value="rplD_bact"/>
    <property type="match status" value="1"/>
</dbReference>
<comment type="similarity">
    <text evidence="1">Belongs to the universal ribosomal protein uL4 family.</text>
</comment>
<dbReference type="GO" id="GO:0005840">
    <property type="term" value="C:ribosome"/>
    <property type="evidence" value="ECO:0007669"/>
    <property type="project" value="UniProtKB-KW"/>
</dbReference>
<dbReference type="InterPro" id="IPR023574">
    <property type="entry name" value="Ribosomal_uL4_dom_sf"/>
</dbReference>
<keyword evidence="7" id="KW-1185">Reference proteome</keyword>
<evidence type="ECO:0000313" key="6">
    <source>
        <dbReference type="EMBL" id="UTC24297.1"/>
    </source>
</evidence>
<proteinExistence type="inferred from homology"/>
<reference evidence="6 7" key="1">
    <citation type="journal article" date="2022" name="Nat. Microbiol.">
        <title>The microbiome of a bacterivorous marine choanoflagellate contains a resource-demanding obligate bacterial associate.</title>
        <authorList>
            <person name="Needham D.M."/>
            <person name="Poirier C."/>
            <person name="Bachy C."/>
            <person name="George E.E."/>
            <person name="Wilken S."/>
            <person name="Yung C.C.M."/>
            <person name="Limardo A.J."/>
            <person name="Morando M."/>
            <person name="Sudek L."/>
            <person name="Malmstrom R.R."/>
            <person name="Keeling P.J."/>
            <person name="Santoro A.E."/>
            <person name="Worden A.Z."/>
        </authorList>
    </citation>
    <scope>NUCLEOTIDE SEQUENCE [LARGE SCALE GENOMIC DNA]</scope>
    <source>
        <strain evidence="6 7">Comchoano-1</strain>
    </source>
</reference>